<dbReference type="EC" id="3.4.24.-" evidence="4"/>
<keyword evidence="4" id="KW-0378">Hydrolase</keyword>
<dbReference type="PANTHER" id="PTHR21666">
    <property type="entry name" value="PEPTIDASE-RELATED"/>
    <property type="match status" value="1"/>
</dbReference>
<dbReference type="PANTHER" id="PTHR21666:SF289">
    <property type="entry name" value="L-ALA--D-GLU ENDOPEPTIDASE"/>
    <property type="match status" value="1"/>
</dbReference>
<reference evidence="4 5" key="1">
    <citation type="submission" date="2024-02" db="EMBL/GenBank/DDBJ databases">
        <title>New especies of Spiribacter isolated from saline water.</title>
        <authorList>
            <person name="Leon M.J."/>
            <person name="De La Haba R."/>
            <person name="Sanchez-Porro C."/>
            <person name="Ventosa A."/>
        </authorList>
    </citation>
    <scope>NUCLEOTIDE SEQUENCE [LARGE SCALE GENOMIC DNA]</scope>
    <source>
        <strain evidence="5">ag22IC6-390</strain>
    </source>
</reference>
<feature type="transmembrane region" description="Helical" evidence="2">
    <location>
        <begin position="59"/>
        <end position="80"/>
    </location>
</feature>
<dbReference type="Proteomes" id="UP001556709">
    <property type="component" value="Unassembled WGS sequence"/>
</dbReference>
<keyword evidence="2" id="KW-0812">Transmembrane</keyword>
<dbReference type="InterPro" id="IPR016047">
    <property type="entry name" value="M23ase_b-sheet_dom"/>
</dbReference>
<keyword evidence="2" id="KW-1133">Transmembrane helix</keyword>
<dbReference type="CDD" id="cd12797">
    <property type="entry name" value="M23_peptidase"/>
    <property type="match status" value="1"/>
</dbReference>
<proteinExistence type="predicted"/>
<protein>
    <submittedName>
        <fullName evidence="4">M23 family metallopeptidase</fullName>
        <ecNumber evidence="4">3.4.24.-</ecNumber>
    </submittedName>
</protein>
<dbReference type="GO" id="GO:0016787">
    <property type="term" value="F:hydrolase activity"/>
    <property type="evidence" value="ECO:0007669"/>
    <property type="project" value="UniProtKB-KW"/>
</dbReference>
<feature type="domain" description="M23ase beta-sheet core" evidence="3">
    <location>
        <begin position="216"/>
        <end position="310"/>
    </location>
</feature>
<dbReference type="SUPFAM" id="SSF51261">
    <property type="entry name" value="Duplicated hybrid motif"/>
    <property type="match status" value="1"/>
</dbReference>
<dbReference type="Gene3D" id="2.70.70.10">
    <property type="entry name" value="Glucose Permease (Domain IIA)"/>
    <property type="match status" value="1"/>
</dbReference>
<accession>A0ABV3TFY3</accession>
<dbReference type="EMBL" id="JBAKFM010000004">
    <property type="protein sequence ID" value="MEX0469861.1"/>
    <property type="molecule type" value="Genomic_DNA"/>
</dbReference>
<evidence type="ECO:0000313" key="5">
    <source>
        <dbReference type="Proteomes" id="UP001556709"/>
    </source>
</evidence>
<dbReference type="Pfam" id="PF01551">
    <property type="entry name" value="Peptidase_M23"/>
    <property type="match status" value="1"/>
</dbReference>
<dbReference type="InterPro" id="IPR050570">
    <property type="entry name" value="Cell_wall_metabolism_enzyme"/>
</dbReference>
<sequence>MNNLHGDQWLESLKSKLPEKGRGEIIIIGDGDSTHVPIDRGDIERMIRRQKRHAAMRGWLYKGVAAVACAGLVAFTLGTFDKYIHQVVESAKYQALAEKRQAAVEALDLYSQFTADIVAEHAQSLETQVDVLGTDMQTVEESIDSILGTGGMISARSASADVLNQHVPQTSLESLQRIRSIEEFMAKLPARVPMAASHMTSGFGMREHPVSGHLLPHRGIDLVSWDEPAILAGGPGRVTFAEADGSSGKMVIIDHGAGVESYYLHMARIDVEVGDTVAAGDVIGLMGDTGQTDGGHLHYEIRVAGRHLDPAKVLEVIGDVE</sequence>
<dbReference type="InterPro" id="IPR011055">
    <property type="entry name" value="Dup_hybrid_motif"/>
</dbReference>
<organism evidence="4 5">
    <name type="scientific">Spiribacter pallidus</name>
    <dbReference type="NCBI Taxonomy" id="1987936"/>
    <lineage>
        <taxon>Bacteria</taxon>
        <taxon>Pseudomonadati</taxon>
        <taxon>Pseudomonadota</taxon>
        <taxon>Gammaproteobacteria</taxon>
        <taxon>Chromatiales</taxon>
        <taxon>Ectothiorhodospiraceae</taxon>
        <taxon>Spiribacter</taxon>
    </lineage>
</organism>
<evidence type="ECO:0000256" key="1">
    <source>
        <dbReference type="ARBA" id="ARBA00022729"/>
    </source>
</evidence>
<keyword evidence="2" id="KW-0472">Membrane</keyword>
<evidence type="ECO:0000259" key="3">
    <source>
        <dbReference type="Pfam" id="PF01551"/>
    </source>
</evidence>
<comment type="caution">
    <text evidence="4">The sequence shown here is derived from an EMBL/GenBank/DDBJ whole genome shotgun (WGS) entry which is preliminary data.</text>
</comment>
<keyword evidence="5" id="KW-1185">Reference proteome</keyword>
<gene>
    <name evidence="4" type="ORF">V6X73_09000</name>
</gene>
<dbReference type="RefSeq" id="WP_367959601.1">
    <property type="nucleotide sequence ID" value="NZ_JBAKFK010000004.1"/>
</dbReference>
<name>A0ABV3TFY3_9GAMM</name>
<keyword evidence="1" id="KW-0732">Signal</keyword>
<evidence type="ECO:0000256" key="2">
    <source>
        <dbReference type="SAM" id="Phobius"/>
    </source>
</evidence>
<evidence type="ECO:0000313" key="4">
    <source>
        <dbReference type="EMBL" id="MEX0469861.1"/>
    </source>
</evidence>